<keyword evidence="1" id="KW-0812">Transmembrane</keyword>
<protein>
    <submittedName>
        <fullName evidence="2">Uncharacterized protein</fullName>
    </submittedName>
</protein>
<accession>A0AAD6AU44</accession>
<evidence type="ECO:0000313" key="2">
    <source>
        <dbReference type="EMBL" id="KAJ4930910.1"/>
    </source>
</evidence>
<keyword evidence="3" id="KW-1185">Reference proteome</keyword>
<feature type="non-terminal residue" evidence="2">
    <location>
        <position position="1"/>
    </location>
</feature>
<evidence type="ECO:0000256" key="1">
    <source>
        <dbReference type="SAM" id="Phobius"/>
    </source>
</evidence>
<dbReference type="Proteomes" id="UP001219934">
    <property type="component" value="Unassembled WGS sequence"/>
</dbReference>
<evidence type="ECO:0000313" key="3">
    <source>
        <dbReference type="Proteomes" id="UP001219934"/>
    </source>
</evidence>
<name>A0AAD6AU44_9TELE</name>
<reference evidence="2" key="1">
    <citation type="submission" date="2022-11" db="EMBL/GenBank/DDBJ databases">
        <title>Chromosome-level genome of Pogonophryne albipinna.</title>
        <authorList>
            <person name="Jo E."/>
        </authorList>
    </citation>
    <scope>NUCLEOTIDE SEQUENCE</scope>
    <source>
        <strain evidence="2">SGF0006</strain>
        <tissue evidence="2">Muscle</tissue>
    </source>
</reference>
<feature type="transmembrane region" description="Helical" evidence="1">
    <location>
        <begin position="65"/>
        <end position="85"/>
    </location>
</feature>
<keyword evidence="1" id="KW-0472">Membrane</keyword>
<dbReference type="EMBL" id="JAPTMU010000015">
    <property type="protein sequence ID" value="KAJ4930910.1"/>
    <property type="molecule type" value="Genomic_DNA"/>
</dbReference>
<organism evidence="2 3">
    <name type="scientific">Pogonophryne albipinna</name>
    <dbReference type="NCBI Taxonomy" id="1090488"/>
    <lineage>
        <taxon>Eukaryota</taxon>
        <taxon>Metazoa</taxon>
        <taxon>Chordata</taxon>
        <taxon>Craniata</taxon>
        <taxon>Vertebrata</taxon>
        <taxon>Euteleostomi</taxon>
        <taxon>Actinopterygii</taxon>
        <taxon>Neopterygii</taxon>
        <taxon>Teleostei</taxon>
        <taxon>Neoteleostei</taxon>
        <taxon>Acanthomorphata</taxon>
        <taxon>Eupercaria</taxon>
        <taxon>Perciformes</taxon>
        <taxon>Notothenioidei</taxon>
        <taxon>Pogonophryne</taxon>
    </lineage>
</organism>
<proteinExistence type="predicted"/>
<gene>
    <name evidence="2" type="ORF">JOQ06_025212</name>
</gene>
<keyword evidence="1" id="KW-1133">Transmembrane helix</keyword>
<dbReference type="AlphaFoldDB" id="A0AAD6AU44"/>
<sequence length="92" mass="9889">MRLCAAMCCGWGAYNDGEAVLHCSTATCQTLESITGFRDSFLELVTFYGLEAAGKLRTKCTRGETLLLLAHAISLTAALMCAVPYSSREKAC</sequence>
<comment type="caution">
    <text evidence="2">The sequence shown here is derived from an EMBL/GenBank/DDBJ whole genome shotgun (WGS) entry which is preliminary data.</text>
</comment>